<gene>
    <name evidence="3" type="ORF">H6P81_020536</name>
</gene>
<proteinExistence type="predicted"/>
<organism evidence="3 4">
    <name type="scientific">Aristolochia fimbriata</name>
    <name type="common">White veined hardy Dutchman's pipe vine</name>
    <dbReference type="NCBI Taxonomy" id="158543"/>
    <lineage>
        <taxon>Eukaryota</taxon>
        <taxon>Viridiplantae</taxon>
        <taxon>Streptophyta</taxon>
        <taxon>Embryophyta</taxon>
        <taxon>Tracheophyta</taxon>
        <taxon>Spermatophyta</taxon>
        <taxon>Magnoliopsida</taxon>
        <taxon>Magnoliidae</taxon>
        <taxon>Piperales</taxon>
        <taxon>Aristolochiaceae</taxon>
        <taxon>Aristolochia</taxon>
    </lineage>
</organism>
<evidence type="ECO:0000256" key="2">
    <source>
        <dbReference type="SAM" id="SignalP"/>
    </source>
</evidence>
<evidence type="ECO:0000313" key="4">
    <source>
        <dbReference type="Proteomes" id="UP000825729"/>
    </source>
</evidence>
<comment type="caution">
    <text evidence="3">The sequence shown here is derived from an EMBL/GenBank/DDBJ whole genome shotgun (WGS) entry which is preliminary data.</text>
</comment>
<dbReference type="EMBL" id="JAINDJ010000008">
    <property type="protein sequence ID" value="KAG9440371.1"/>
    <property type="molecule type" value="Genomic_DNA"/>
</dbReference>
<feature type="region of interest" description="Disordered" evidence="1">
    <location>
        <begin position="82"/>
        <end position="114"/>
    </location>
</feature>
<dbReference type="PANTHER" id="PTHR34663">
    <property type="entry name" value="OS06G0637400 PROTEIN"/>
    <property type="match status" value="1"/>
</dbReference>
<name>A0AAV7DXP8_ARIFI</name>
<evidence type="ECO:0000256" key="1">
    <source>
        <dbReference type="SAM" id="MobiDB-lite"/>
    </source>
</evidence>
<sequence length="114" mass="11617">MASKLSLLPLFLLIILVPLLSHPCCEARPMSPFMAEMMGIAGELSSMAGRIDTLTGIKNSGPSPGDGHSNGYMFVNGGIKDAGPSPGGGGHKFITVDTVEGIKNSGPSPRGGGH</sequence>
<keyword evidence="2" id="KW-0732">Signal</keyword>
<accession>A0AAV7DXP8</accession>
<protein>
    <submittedName>
        <fullName evidence="3">Uncharacterized protein</fullName>
    </submittedName>
</protein>
<dbReference type="GO" id="GO:0045087">
    <property type="term" value="P:innate immune response"/>
    <property type="evidence" value="ECO:0007669"/>
    <property type="project" value="InterPro"/>
</dbReference>
<reference evidence="3 4" key="1">
    <citation type="submission" date="2021-07" db="EMBL/GenBank/DDBJ databases">
        <title>The Aristolochia fimbriata genome: insights into angiosperm evolution, floral development and chemical biosynthesis.</title>
        <authorList>
            <person name="Jiao Y."/>
        </authorList>
    </citation>
    <scope>NUCLEOTIDE SEQUENCE [LARGE SCALE GENOMIC DNA]</scope>
    <source>
        <strain evidence="3">IBCAS-2021</strain>
        <tissue evidence="3">Leaf</tissue>
    </source>
</reference>
<dbReference type="Proteomes" id="UP000825729">
    <property type="component" value="Unassembled WGS sequence"/>
</dbReference>
<feature type="chain" id="PRO_5043910932" evidence="2">
    <location>
        <begin position="28"/>
        <end position="114"/>
    </location>
</feature>
<dbReference type="PANTHER" id="PTHR34663:SF21">
    <property type="entry name" value="PROTEIN, PUTATIVE-RELATED"/>
    <property type="match status" value="1"/>
</dbReference>
<dbReference type="InterPro" id="IPR044700">
    <property type="entry name" value="PIP2/PIPL1"/>
</dbReference>
<evidence type="ECO:0000313" key="3">
    <source>
        <dbReference type="EMBL" id="KAG9440371.1"/>
    </source>
</evidence>
<keyword evidence="4" id="KW-1185">Reference proteome</keyword>
<dbReference type="GO" id="GO:0050793">
    <property type="term" value="P:regulation of developmental process"/>
    <property type="evidence" value="ECO:0007669"/>
    <property type="project" value="InterPro"/>
</dbReference>
<dbReference type="AlphaFoldDB" id="A0AAV7DXP8"/>
<feature type="signal peptide" evidence="2">
    <location>
        <begin position="1"/>
        <end position="27"/>
    </location>
</feature>